<evidence type="ECO:0000313" key="4">
    <source>
        <dbReference type="Proteomes" id="UP001500213"/>
    </source>
</evidence>
<feature type="region of interest" description="Disordered" evidence="1">
    <location>
        <begin position="78"/>
        <end position="117"/>
    </location>
</feature>
<proteinExistence type="predicted"/>
<dbReference type="RefSeq" id="WP_344775957.1">
    <property type="nucleotide sequence ID" value="NZ_BAABBX010000014.1"/>
</dbReference>
<feature type="transmembrane region" description="Helical" evidence="2">
    <location>
        <begin position="47"/>
        <end position="69"/>
    </location>
</feature>
<feature type="transmembrane region" description="Helical" evidence="2">
    <location>
        <begin position="20"/>
        <end position="41"/>
    </location>
</feature>
<dbReference type="EMBL" id="BAABBX010000014">
    <property type="protein sequence ID" value="GAA4189552.1"/>
    <property type="molecule type" value="Genomic_DNA"/>
</dbReference>
<dbReference type="Proteomes" id="UP001500213">
    <property type="component" value="Unassembled WGS sequence"/>
</dbReference>
<comment type="caution">
    <text evidence="3">The sequence shown here is derived from an EMBL/GenBank/DDBJ whole genome shotgun (WGS) entry which is preliminary data.</text>
</comment>
<evidence type="ECO:0000256" key="2">
    <source>
        <dbReference type="SAM" id="Phobius"/>
    </source>
</evidence>
<sequence length="117" mass="12167">MSARKSRTPASRQPSRREVLRPAELVGGSAVLALFAGVVMLVASRSWVVAVIGLGVVFIVALVITALFVQSIKPTEDEQADIAEQDAANGGSRPVLLDKPKPDDEAGTEPGAPSPGH</sequence>
<organism evidence="3 4">
    <name type="scientific">Gryllotalpicola kribbensis</name>
    <dbReference type="NCBI Taxonomy" id="993084"/>
    <lineage>
        <taxon>Bacteria</taxon>
        <taxon>Bacillati</taxon>
        <taxon>Actinomycetota</taxon>
        <taxon>Actinomycetes</taxon>
        <taxon>Micrococcales</taxon>
        <taxon>Microbacteriaceae</taxon>
        <taxon>Gryllotalpicola</taxon>
    </lineage>
</organism>
<accession>A0ABP8ASL1</accession>
<reference evidence="4" key="1">
    <citation type="journal article" date="2019" name="Int. J. Syst. Evol. Microbiol.">
        <title>The Global Catalogue of Microorganisms (GCM) 10K type strain sequencing project: providing services to taxonomists for standard genome sequencing and annotation.</title>
        <authorList>
            <consortium name="The Broad Institute Genomics Platform"/>
            <consortium name="The Broad Institute Genome Sequencing Center for Infectious Disease"/>
            <person name="Wu L."/>
            <person name="Ma J."/>
        </authorList>
    </citation>
    <scope>NUCLEOTIDE SEQUENCE [LARGE SCALE GENOMIC DNA]</scope>
    <source>
        <strain evidence="4">JCM 17593</strain>
    </source>
</reference>
<keyword evidence="2" id="KW-0472">Membrane</keyword>
<keyword evidence="4" id="KW-1185">Reference proteome</keyword>
<keyword evidence="2" id="KW-1133">Transmembrane helix</keyword>
<gene>
    <name evidence="3" type="ORF">GCM10022288_17570</name>
</gene>
<keyword evidence="2" id="KW-0812">Transmembrane</keyword>
<evidence type="ECO:0000256" key="1">
    <source>
        <dbReference type="SAM" id="MobiDB-lite"/>
    </source>
</evidence>
<name>A0ABP8ASL1_9MICO</name>
<evidence type="ECO:0000313" key="3">
    <source>
        <dbReference type="EMBL" id="GAA4189552.1"/>
    </source>
</evidence>
<evidence type="ECO:0008006" key="5">
    <source>
        <dbReference type="Google" id="ProtNLM"/>
    </source>
</evidence>
<protein>
    <recommendedName>
        <fullName evidence="5">ABC transporter ATP-binding protein</fullName>
    </recommendedName>
</protein>